<feature type="domain" description="Acyl-CoA thioesterase-like C-terminal" evidence="2">
    <location>
        <begin position="138"/>
        <end position="267"/>
    </location>
</feature>
<dbReference type="Pfam" id="PF20789">
    <property type="entry name" value="4HBT_3C"/>
    <property type="match status" value="1"/>
</dbReference>
<dbReference type="SUPFAM" id="SSF54637">
    <property type="entry name" value="Thioesterase/thiol ester dehydrase-isomerase"/>
    <property type="match status" value="1"/>
</dbReference>
<organism evidence="3 4">
    <name type="scientific">Ammonicoccus fulvus</name>
    <dbReference type="NCBI Taxonomy" id="3138240"/>
    <lineage>
        <taxon>Bacteria</taxon>
        <taxon>Bacillati</taxon>
        <taxon>Actinomycetota</taxon>
        <taxon>Actinomycetes</taxon>
        <taxon>Propionibacteriales</taxon>
        <taxon>Propionibacteriaceae</taxon>
        <taxon>Ammonicoccus</taxon>
    </lineage>
</organism>
<evidence type="ECO:0000259" key="2">
    <source>
        <dbReference type="Pfam" id="PF20789"/>
    </source>
</evidence>
<evidence type="ECO:0000313" key="3">
    <source>
        <dbReference type="EMBL" id="XAN08912.1"/>
    </source>
</evidence>
<name>A0ABZ3FVV2_9ACTN</name>
<dbReference type="InterPro" id="IPR049449">
    <property type="entry name" value="TesB_ACOT8-like_N"/>
</dbReference>
<proteinExistence type="predicted"/>
<dbReference type="Pfam" id="PF13622">
    <property type="entry name" value="4HBT_3"/>
    <property type="match status" value="1"/>
</dbReference>
<evidence type="ECO:0000259" key="1">
    <source>
        <dbReference type="Pfam" id="PF13622"/>
    </source>
</evidence>
<dbReference type="InterPro" id="IPR042171">
    <property type="entry name" value="Acyl-CoA_hotdog"/>
</dbReference>
<dbReference type="EMBL" id="CP154795">
    <property type="protein sequence ID" value="XAN08912.1"/>
    <property type="molecule type" value="Genomic_DNA"/>
</dbReference>
<dbReference type="Gene3D" id="2.40.160.210">
    <property type="entry name" value="Acyl-CoA thioesterase, double hotdog domain"/>
    <property type="match status" value="1"/>
</dbReference>
<sequence>MELVRGLPAGFGAGEESLAYYERSDATTFVPTIHAQGAWRTDEQHMAPVAGLMAHCLELHDPRDGMQLSRISFDILGMIPAQPTTVEVRTLRPGKSIELLEAVATIEGRPRVSARAWRLAEFASAEVAGHDLVPMPPPEDVPLWPASDMWGGGYIAGLEFRSVERRPGRSRTWLRSPTDIVADEPSTPTAHFLRLADTANGVAVRVSPHEWAFPNVDLTIHLHREPVPGWMGLDTHVTIGPKGHGLTSSVVHDEQGPVGTIEQMLTVRRSLD</sequence>
<evidence type="ECO:0000313" key="4">
    <source>
        <dbReference type="Proteomes" id="UP001442841"/>
    </source>
</evidence>
<gene>
    <name evidence="3" type="ORF">AADG42_16885</name>
</gene>
<keyword evidence="4" id="KW-1185">Reference proteome</keyword>
<dbReference type="InterPro" id="IPR029069">
    <property type="entry name" value="HotDog_dom_sf"/>
</dbReference>
<accession>A0ABZ3FVV2</accession>
<dbReference type="InterPro" id="IPR049450">
    <property type="entry name" value="ACOT8-like_C"/>
</dbReference>
<reference evidence="3 4" key="1">
    <citation type="submission" date="2024-04" db="EMBL/GenBank/DDBJ databases">
        <title>Isolation of an actinomycete strain from pig manure.</title>
        <authorList>
            <person name="Gong T."/>
            <person name="Yu Z."/>
            <person name="An M."/>
            <person name="Wei C."/>
            <person name="Yang W."/>
            <person name="Liu L."/>
        </authorList>
    </citation>
    <scope>NUCLEOTIDE SEQUENCE [LARGE SCALE GENOMIC DNA]</scope>
    <source>
        <strain evidence="3 4">ZF39</strain>
    </source>
</reference>
<dbReference type="Proteomes" id="UP001442841">
    <property type="component" value="Chromosome"/>
</dbReference>
<protein>
    <submittedName>
        <fullName evidence="3">Thioesterase family protein</fullName>
    </submittedName>
</protein>
<dbReference type="RefSeq" id="WP_425310344.1">
    <property type="nucleotide sequence ID" value="NZ_CP154795.1"/>
</dbReference>
<feature type="domain" description="Acyl-CoA thioesterase-like N-terminal HotDog" evidence="1">
    <location>
        <begin position="38"/>
        <end position="118"/>
    </location>
</feature>